<dbReference type="InterPro" id="IPR053185">
    <property type="entry name" value="SET_domain_protein"/>
</dbReference>
<evidence type="ECO:0000313" key="5">
    <source>
        <dbReference type="Proteomes" id="UP000800200"/>
    </source>
</evidence>
<dbReference type="PANTHER" id="PTHR47332">
    <property type="entry name" value="SET DOMAIN-CONTAINING PROTEIN 5"/>
    <property type="match status" value="1"/>
</dbReference>
<evidence type="ECO:0000313" key="4">
    <source>
        <dbReference type="EMBL" id="KAF2187282.1"/>
    </source>
</evidence>
<reference evidence="4" key="1">
    <citation type="journal article" date="2020" name="Stud. Mycol.">
        <title>101 Dothideomycetes genomes: a test case for predicting lifestyles and emergence of pathogens.</title>
        <authorList>
            <person name="Haridas S."/>
            <person name="Albert R."/>
            <person name="Binder M."/>
            <person name="Bloem J."/>
            <person name="Labutti K."/>
            <person name="Salamov A."/>
            <person name="Andreopoulos B."/>
            <person name="Baker S."/>
            <person name="Barry K."/>
            <person name="Bills G."/>
            <person name="Bluhm B."/>
            <person name="Cannon C."/>
            <person name="Castanera R."/>
            <person name="Culley D."/>
            <person name="Daum C."/>
            <person name="Ezra D."/>
            <person name="Gonzalez J."/>
            <person name="Henrissat B."/>
            <person name="Kuo A."/>
            <person name="Liang C."/>
            <person name="Lipzen A."/>
            <person name="Lutzoni F."/>
            <person name="Magnuson J."/>
            <person name="Mondo S."/>
            <person name="Nolan M."/>
            <person name="Ohm R."/>
            <person name="Pangilinan J."/>
            <person name="Park H.-J."/>
            <person name="Ramirez L."/>
            <person name="Alfaro M."/>
            <person name="Sun H."/>
            <person name="Tritt A."/>
            <person name="Yoshinaga Y."/>
            <person name="Zwiers L.-H."/>
            <person name="Turgeon B."/>
            <person name="Goodwin S."/>
            <person name="Spatafora J."/>
            <person name="Crous P."/>
            <person name="Grigoriev I."/>
        </authorList>
    </citation>
    <scope>NUCLEOTIDE SEQUENCE</scope>
    <source>
        <strain evidence="4">CBS 207.26</strain>
    </source>
</reference>
<dbReference type="Pfam" id="PF00856">
    <property type="entry name" value="SET"/>
    <property type="match status" value="1"/>
</dbReference>
<dbReference type="Proteomes" id="UP000800200">
    <property type="component" value="Unassembled WGS sequence"/>
</dbReference>
<feature type="compositionally biased region" description="Polar residues" evidence="2">
    <location>
        <begin position="79"/>
        <end position="91"/>
    </location>
</feature>
<protein>
    <submittedName>
        <fullName evidence="4">SET domain-containing protein</fullName>
    </submittedName>
</protein>
<evidence type="ECO:0000256" key="1">
    <source>
        <dbReference type="SAM" id="Coils"/>
    </source>
</evidence>
<feature type="coiled-coil region" evidence="1">
    <location>
        <begin position="176"/>
        <end position="210"/>
    </location>
</feature>
<name>A0A6A6E916_9PEZI</name>
<feature type="compositionally biased region" description="Polar residues" evidence="2">
    <location>
        <begin position="1"/>
        <end position="11"/>
    </location>
</feature>
<dbReference type="PANTHER" id="PTHR47332:SF2">
    <property type="entry name" value="SET-6"/>
    <property type="match status" value="1"/>
</dbReference>
<dbReference type="SUPFAM" id="SSF82199">
    <property type="entry name" value="SET domain"/>
    <property type="match status" value="1"/>
</dbReference>
<dbReference type="InterPro" id="IPR046341">
    <property type="entry name" value="SET_dom_sf"/>
</dbReference>
<dbReference type="AlphaFoldDB" id="A0A6A6E916"/>
<organism evidence="4 5">
    <name type="scientific">Zopfia rhizophila CBS 207.26</name>
    <dbReference type="NCBI Taxonomy" id="1314779"/>
    <lineage>
        <taxon>Eukaryota</taxon>
        <taxon>Fungi</taxon>
        <taxon>Dikarya</taxon>
        <taxon>Ascomycota</taxon>
        <taxon>Pezizomycotina</taxon>
        <taxon>Dothideomycetes</taxon>
        <taxon>Dothideomycetes incertae sedis</taxon>
        <taxon>Zopfiaceae</taxon>
        <taxon>Zopfia</taxon>
    </lineage>
</organism>
<dbReference type="PROSITE" id="PS50280">
    <property type="entry name" value="SET"/>
    <property type="match status" value="1"/>
</dbReference>
<evidence type="ECO:0000256" key="2">
    <source>
        <dbReference type="SAM" id="MobiDB-lite"/>
    </source>
</evidence>
<feature type="region of interest" description="Disordered" evidence="2">
    <location>
        <begin position="1"/>
        <end position="91"/>
    </location>
</feature>
<dbReference type="Gene3D" id="2.170.270.10">
    <property type="entry name" value="SET domain"/>
    <property type="match status" value="1"/>
</dbReference>
<dbReference type="CDD" id="cd20071">
    <property type="entry name" value="SET_SMYD"/>
    <property type="match status" value="1"/>
</dbReference>
<dbReference type="EMBL" id="ML994627">
    <property type="protein sequence ID" value="KAF2187282.1"/>
    <property type="molecule type" value="Genomic_DNA"/>
</dbReference>
<feature type="region of interest" description="Disordered" evidence="2">
    <location>
        <begin position="445"/>
        <end position="472"/>
    </location>
</feature>
<keyword evidence="1" id="KW-0175">Coiled coil</keyword>
<proteinExistence type="predicted"/>
<feature type="compositionally biased region" description="Basic residues" evidence="2">
    <location>
        <begin position="44"/>
        <end position="63"/>
    </location>
</feature>
<sequence length="472" mass="53225">MSIQEGESTPDPTGLAENLMDLNLNAAATDKPDATEPENFSPKKDKKPSRKGKRGGKKQHKKAAKSDSSSLDSGLTSSEQPTFTSFNGFDNTKSDTHTEELFVFGQRSFTDTDGGEHGLFAKTHILAGTRIISEPPILALIESQTDSEGVYAAFQKLSESRKQEVLDLRSVEQEVLLGHRDEIAQLIEDAEILEKKNERTEEESTILKAMKIDLDTKVLKYRLAAIFMTNAVSLRLQADPKGIPPNVPVTGLFPTAARLNHSCIPNVFMTWNSRIKRVTVHATRDIHPRDELTCSYIGTKTFFFPAEERRRLLVKWAFKCMCPACDTNHSAFEEHDANRCKLYTNQEYMDFFFSKRVEHPNPSASTPSRKTHTDPPTQYEYLLAEQTILDTIDVLRQEGCTDMELARQRKMLAVYVLPDLGKWTAALAHAKTTLLIAERCIGTDNPDIEETRKSKEMLGKKVEDEKRATKRR</sequence>
<feature type="compositionally biased region" description="Basic and acidic residues" evidence="2">
    <location>
        <begin position="449"/>
        <end position="472"/>
    </location>
</feature>
<evidence type="ECO:0000259" key="3">
    <source>
        <dbReference type="PROSITE" id="PS50280"/>
    </source>
</evidence>
<dbReference type="InterPro" id="IPR001214">
    <property type="entry name" value="SET_dom"/>
</dbReference>
<accession>A0A6A6E916</accession>
<keyword evidence="5" id="KW-1185">Reference proteome</keyword>
<dbReference type="SMART" id="SM00317">
    <property type="entry name" value="SET"/>
    <property type="match status" value="1"/>
</dbReference>
<feature type="compositionally biased region" description="Low complexity" evidence="2">
    <location>
        <begin position="66"/>
        <end position="78"/>
    </location>
</feature>
<dbReference type="OrthoDB" id="265717at2759"/>
<gene>
    <name evidence="4" type="ORF">K469DRAFT_749105</name>
</gene>
<feature type="domain" description="SET" evidence="3">
    <location>
        <begin position="102"/>
        <end position="297"/>
    </location>
</feature>